<dbReference type="RefSeq" id="WP_413268690.1">
    <property type="nucleotide sequence ID" value="NZ_JBHFNQ010000013.1"/>
</dbReference>
<organism evidence="1 2">
    <name type="scientific">Floridaenema aerugineum BLCC-F46</name>
    <dbReference type="NCBI Taxonomy" id="3153654"/>
    <lineage>
        <taxon>Bacteria</taxon>
        <taxon>Bacillati</taxon>
        <taxon>Cyanobacteriota</taxon>
        <taxon>Cyanophyceae</taxon>
        <taxon>Oscillatoriophycideae</taxon>
        <taxon>Aerosakkonematales</taxon>
        <taxon>Aerosakkonemataceae</taxon>
        <taxon>Floridanema</taxon>
        <taxon>Floridanema aerugineum</taxon>
    </lineage>
</organism>
<reference evidence="1 2" key="1">
    <citation type="submission" date="2024-09" db="EMBL/GenBank/DDBJ databases">
        <title>Floridaenema gen nov. (Aerosakkonemataceae, Aerosakkonematales ord. nov., Cyanobacteria) from benthic tropical and subtropical fresh waters, with the description of four new species.</title>
        <authorList>
            <person name="Moretto J.A."/>
            <person name="Berthold D.E."/>
            <person name="Lefler F.W."/>
            <person name="Huang I.-S."/>
            <person name="Laughinghouse H. IV."/>
        </authorList>
    </citation>
    <scope>NUCLEOTIDE SEQUENCE [LARGE SCALE GENOMIC DNA]</scope>
    <source>
        <strain evidence="1 2">BLCC-F46</strain>
    </source>
</reference>
<dbReference type="CDD" id="cd22366">
    <property type="entry name" value="XisH-like"/>
    <property type="match status" value="1"/>
</dbReference>
<dbReference type="Gene3D" id="3.40.1350.10">
    <property type="match status" value="1"/>
</dbReference>
<dbReference type="Proteomes" id="UP001576774">
    <property type="component" value="Unassembled WGS sequence"/>
</dbReference>
<name>A0ABV4WYD6_9CYAN</name>
<dbReference type="InterPro" id="IPR011335">
    <property type="entry name" value="Restrct_endonuc-II-like"/>
</dbReference>
<dbReference type="InterPro" id="IPR011856">
    <property type="entry name" value="tRNA_endonuc-like_dom_sf"/>
</dbReference>
<comment type="caution">
    <text evidence="1">The sequence shown here is derived from an EMBL/GenBank/DDBJ whole genome shotgun (WGS) entry which is preliminary data.</text>
</comment>
<gene>
    <name evidence="1" type="ORF">ACE1CC_01415</name>
</gene>
<dbReference type="EMBL" id="JBHFNQ010000013">
    <property type="protein sequence ID" value="MFB2875530.1"/>
    <property type="molecule type" value="Genomic_DNA"/>
</dbReference>
<proteinExistence type="predicted"/>
<dbReference type="InterPro" id="IPR014919">
    <property type="entry name" value="XisH"/>
</dbReference>
<accession>A0ABV4WYD6</accession>
<evidence type="ECO:0000313" key="1">
    <source>
        <dbReference type="EMBL" id="MFB2875530.1"/>
    </source>
</evidence>
<keyword evidence="2" id="KW-1185">Reference proteome</keyword>
<dbReference type="SUPFAM" id="SSF52980">
    <property type="entry name" value="Restriction endonuclease-like"/>
    <property type="match status" value="1"/>
</dbReference>
<protein>
    <submittedName>
        <fullName evidence="1">XisH family protein</fullName>
    </submittedName>
</protein>
<dbReference type="Pfam" id="PF08814">
    <property type="entry name" value="XisH"/>
    <property type="match status" value="1"/>
</dbReference>
<sequence>MPAKDLYHDIVRRSLEKDGWIITDDPLKLKIGLRELFVDLGAKQLLAAQKEEYKIAVEIKSFIGLSPVADLENALGQFTLYSDILEELDPDRVLYLAVRQEIFDGIFEEAIGKILLKKGRLRLLVFHAKKEEIIQWIP</sequence>
<evidence type="ECO:0000313" key="2">
    <source>
        <dbReference type="Proteomes" id="UP001576774"/>
    </source>
</evidence>